<evidence type="ECO:0000256" key="1">
    <source>
        <dbReference type="SAM" id="MobiDB-lite"/>
    </source>
</evidence>
<evidence type="ECO:0000256" key="2">
    <source>
        <dbReference type="SAM" id="Phobius"/>
    </source>
</evidence>
<organism evidence="5 6">
    <name type="scientific">Faecalibaculum rodentium</name>
    <dbReference type="NCBI Taxonomy" id="1702221"/>
    <lineage>
        <taxon>Bacteria</taxon>
        <taxon>Bacillati</taxon>
        <taxon>Bacillota</taxon>
        <taxon>Erysipelotrichia</taxon>
        <taxon>Erysipelotrichales</taxon>
        <taxon>Erysipelotrichaceae</taxon>
        <taxon>Faecalibaculum</taxon>
    </lineage>
</organism>
<dbReference type="Proteomes" id="UP000186758">
    <property type="component" value="Unassembled WGS sequence"/>
</dbReference>
<evidence type="ECO:0000256" key="3">
    <source>
        <dbReference type="SAM" id="SignalP"/>
    </source>
</evidence>
<keyword evidence="2" id="KW-0472">Membrane</keyword>
<dbReference type="EMBL" id="MPJZ01000054">
    <property type="protein sequence ID" value="OLU44947.1"/>
    <property type="molecule type" value="Genomic_DNA"/>
</dbReference>
<comment type="caution">
    <text evidence="5">The sequence shown here is derived from an EMBL/GenBank/DDBJ whole genome shotgun (WGS) entry which is preliminary data.</text>
</comment>
<feature type="region of interest" description="Disordered" evidence="1">
    <location>
        <begin position="57"/>
        <end position="79"/>
    </location>
</feature>
<name>A0A1Q9YK25_9FIRM</name>
<evidence type="ECO:0000313" key="6">
    <source>
        <dbReference type="Proteomes" id="UP000186758"/>
    </source>
</evidence>
<protein>
    <recommendedName>
        <fullName evidence="4">Rib domain-containing protein</fullName>
    </recommendedName>
</protein>
<feature type="signal peptide" evidence="3">
    <location>
        <begin position="1"/>
        <end position="35"/>
    </location>
</feature>
<feature type="region of interest" description="Disordered" evidence="1">
    <location>
        <begin position="615"/>
        <end position="634"/>
    </location>
</feature>
<keyword evidence="3" id="KW-0732">Signal</keyword>
<proteinExistence type="predicted"/>
<evidence type="ECO:0000313" key="5">
    <source>
        <dbReference type="EMBL" id="OLU44947.1"/>
    </source>
</evidence>
<dbReference type="Pfam" id="PF08428">
    <property type="entry name" value="Rib"/>
    <property type="match status" value="1"/>
</dbReference>
<feature type="region of interest" description="Disordered" evidence="1">
    <location>
        <begin position="572"/>
        <end position="601"/>
    </location>
</feature>
<keyword evidence="2" id="KW-1133">Transmembrane helix</keyword>
<feature type="domain" description="Rib" evidence="4">
    <location>
        <begin position="426"/>
        <end position="500"/>
    </location>
</feature>
<gene>
    <name evidence="5" type="ORF">BO223_06445</name>
</gene>
<sequence length="671" mass="72068">MKNQYHINSKLLAASGACAAGALLFFAAPATPALAEEMPVVVQEDATAGTVNQALTSAPQTTDQTIQDPDAQTASGTSSAITVTAGTDTDTATEPAQAASAASNPAAESAVPAAPAAREVVAAAETVTEPAQPALEGDQAKVYGSGARTEKEPEVFAATRQQANNGSGQESGYVPATDPRAGELDPTQYTFSFTIPGFPKENMPPAYTTKSEDLRFVTNQEAAWLKEAPKNNEHFVTNNPVLADVGQTPLVDGTPIDAGYYYVICTEQGWFNLLNHLSGHYDDARHWHPEYDEAIHGDVYNITFGCDYSLQAVAAMGLAATYRITPAPVDVWIKGDYTGEDKTVDPAHYSITAISDDPALQEEVGTKMQAFQPECSDFALHRDPAVPHTYDVDLSDSGIRKVVAALGSNYIIRELIADDATYKLNQAGQYSPEGLDLTVMQLDPVHARQFVNDLHVLPEDTTFSFDKAVSTEKAVNDQPVFVTIHYPDGSQDTVKAKLNVLPRTFKLDIVYVDTHGQERGRSRQTGETDDRIIIAYHLPAGYRSQDPDLQKVWFVKDHDDVIRVIVVRTAPDTPQKSDTRKPESGTPNEYRETASSHPVTQAKAMTGTITQTETVPAAADTGQDTEGAGTERVKESVPTAAGGMLPQLSLYVTTAIASLGVVLGLGKHSRK</sequence>
<feature type="transmembrane region" description="Helical" evidence="2">
    <location>
        <begin position="648"/>
        <end position="666"/>
    </location>
</feature>
<feature type="chain" id="PRO_5012141579" description="Rib domain-containing protein" evidence="3">
    <location>
        <begin position="36"/>
        <end position="671"/>
    </location>
</feature>
<dbReference type="AlphaFoldDB" id="A0A1Q9YK25"/>
<keyword evidence="2" id="KW-0812">Transmembrane</keyword>
<feature type="compositionally biased region" description="Basic and acidic residues" evidence="1">
    <location>
        <begin position="575"/>
        <end position="594"/>
    </location>
</feature>
<accession>A0A1Q9YK25</accession>
<dbReference type="RefSeq" id="WP_075885391.1">
    <property type="nucleotide sequence ID" value="NZ_CALFTW010000063.1"/>
</dbReference>
<evidence type="ECO:0000259" key="4">
    <source>
        <dbReference type="Pfam" id="PF08428"/>
    </source>
</evidence>
<reference evidence="5 6" key="1">
    <citation type="submission" date="2016-11" db="EMBL/GenBank/DDBJ databases">
        <title>Description of two novel members of the family Erysipelotrichaceae: Ileibacterium lipovorans gen. nov., sp. nov. and Dubosiella newyorkensis, gen. nov., sp. nov.</title>
        <authorList>
            <person name="Cox L.M."/>
            <person name="Sohn J."/>
            <person name="Tyrrell K.L."/>
            <person name="Citron D.M."/>
            <person name="Lawson P.A."/>
            <person name="Patel N.B."/>
            <person name="Iizumi T."/>
            <person name="Perez-Perez G.I."/>
            <person name="Goldstein E.J."/>
            <person name="Blaser M.J."/>
        </authorList>
    </citation>
    <scope>NUCLEOTIDE SEQUENCE [LARGE SCALE GENOMIC DNA]</scope>
    <source>
        <strain evidence="5 6">NYU-BL-K8</strain>
    </source>
</reference>
<dbReference type="InterPro" id="IPR059115">
    <property type="entry name" value="Rib"/>
</dbReference>